<dbReference type="InterPro" id="IPR044480">
    <property type="entry name" value="Ara2-like"/>
</dbReference>
<keyword evidence="5" id="KW-1185">Reference proteome</keyword>
<dbReference type="PANTHER" id="PTHR42686">
    <property type="entry name" value="GH17980P-RELATED"/>
    <property type="match status" value="1"/>
</dbReference>
<dbReference type="GO" id="GO:0045290">
    <property type="term" value="F:D-arabinose 1-dehydrogenase [NAD(P)+] activity"/>
    <property type="evidence" value="ECO:0007669"/>
    <property type="project" value="InterPro"/>
</dbReference>
<dbReference type="SUPFAM" id="SSF51430">
    <property type="entry name" value="NAD(P)-linked oxidoreductase"/>
    <property type="match status" value="1"/>
</dbReference>
<feature type="region of interest" description="Disordered" evidence="2">
    <location>
        <begin position="399"/>
        <end position="429"/>
    </location>
</feature>
<comment type="caution">
    <text evidence="4">The sequence shown here is derived from an EMBL/GenBank/DDBJ whole genome shotgun (WGS) entry which is preliminary data.</text>
</comment>
<organism evidence="4 5">
    <name type="scientific">Venturia nashicola</name>
    <dbReference type="NCBI Taxonomy" id="86259"/>
    <lineage>
        <taxon>Eukaryota</taxon>
        <taxon>Fungi</taxon>
        <taxon>Dikarya</taxon>
        <taxon>Ascomycota</taxon>
        <taxon>Pezizomycotina</taxon>
        <taxon>Dothideomycetes</taxon>
        <taxon>Pleosporomycetidae</taxon>
        <taxon>Venturiales</taxon>
        <taxon>Venturiaceae</taxon>
        <taxon>Venturia</taxon>
    </lineage>
</organism>
<feature type="domain" description="NADP-dependent oxidoreductase" evidence="3">
    <location>
        <begin position="16"/>
        <end position="330"/>
    </location>
</feature>
<reference evidence="4 5" key="1">
    <citation type="submission" date="2019-04" db="EMBL/GenBank/DDBJ databases">
        <title>High contiguity whole genome sequence and gene annotation resource for two Venturia nashicola isolates.</title>
        <authorList>
            <person name="Prokchorchik M."/>
            <person name="Won K."/>
            <person name="Lee Y."/>
            <person name="Choi E.D."/>
            <person name="Segonzac C."/>
            <person name="Sohn K.H."/>
        </authorList>
    </citation>
    <scope>NUCLEOTIDE SEQUENCE [LARGE SCALE GENOMIC DNA]</scope>
    <source>
        <strain evidence="4 5">PRI2</strain>
    </source>
</reference>
<dbReference type="PANTHER" id="PTHR42686:SF1">
    <property type="entry name" value="GH17980P-RELATED"/>
    <property type="match status" value="1"/>
</dbReference>
<dbReference type="FunFam" id="3.20.20.100:FF:000037">
    <property type="entry name" value="L-galactose dehydrogenase (L-GalDH)"/>
    <property type="match status" value="1"/>
</dbReference>
<dbReference type="EMBL" id="SNSC02000004">
    <property type="protein sequence ID" value="TID25166.1"/>
    <property type="molecule type" value="Genomic_DNA"/>
</dbReference>
<dbReference type="Proteomes" id="UP000298493">
    <property type="component" value="Unassembled WGS sequence"/>
</dbReference>
<evidence type="ECO:0000259" key="3">
    <source>
        <dbReference type="Pfam" id="PF00248"/>
    </source>
</evidence>
<name>A0A4Z1PI24_9PEZI</name>
<dbReference type="CDD" id="cd19164">
    <property type="entry name" value="AKR_ARA2"/>
    <property type="match status" value="1"/>
</dbReference>
<evidence type="ECO:0000256" key="2">
    <source>
        <dbReference type="SAM" id="MobiDB-lite"/>
    </source>
</evidence>
<evidence type="ECO:0000313" key="5">
    <source>
        <dbReference type="Proteomes" id="UP000298493"/>
    </source>
</evidence>
<dbReference type="InterPro" id="IPR023210">
    <property type="entry name" value="NADP_OxRdtase_dom"/>
</dbReference>
<protein>
    <submittedName>
        <fullName evidence="4">Aldo/keto reductase</fullName>
    </submittedName>
</protein>
<dbReference type="InterPro" id="IPR036812">
    <property type="entry name" value="NAD(P)_OxRdtase_dom_sf"/>
</dbReference>
<dbReference type="GO" id="GO:0070485">
    <property type="term" value="P:dehydro-D-arabinono-1,4-lactone biosynthetic process"/>
    <property type="evidence" value="ECO:0007669"/>
    <property type="project" value="TreeGrafter"/>
</dbReference>
<dbReference type="AlphaFoldDB" id="A0A4Z1PI24"/>
<keyword evidence="1" id="KW-0560">Oxidoreductase</keyword>
<dbReference type="GO" id="GO:0005829">
    <property type="term" value="C:cytosol"/>
    <property type="evidence" value="ECO:0007669"/>
    <property type="project" value="TreeGrafter"/>
</dbReference>
<gene>
    <name evidence="4" type="ORF">E6O75_ATG04371</name>
</gene>
<dbReference type="Gene3D" id="3.20.20.100">
    <property type="entry name" value="NADP-dependent oxidoreductase domain"/>
    <property type="match status" value="1"/>
</dbReference>
<evidence type="ECO:0000256" key="1">
    <source>
        <dbReference type="ARBA" id="ARBA00023002"/>
    </source>
</evidence>
<sequence>MATANDTLPLSQILPPLIFGTATFNTQYNKDPYALDTKGLVEQALSHGVRAFDTSPYYGPSEELLGAALATAFVRKHFPRESYHILTKVGRISGDEFDYSAPWVRKSIARSLERLNTSYLDVVYCHDVEFVTGDEVMEAVRELRRIRDVDGTIKYVGISGYPLEVLCSLAERVLQETGEPLDAVMSYANFTLQNTTLATRGIARLKAARVDVVPNASPLGMGLLRADGVPEGAAGDWHPAPPSLRAAVARAAEFTELHGERLEVLAIRYALESWLTVGSEVGSLGDPASGVPWQPELNSQLGGQKLGVSVMGVSKASELQKTLMVWRSILDGMENGQETASQAGRWKRAHEWSLNRKKAFLLLAEGVQEDCLSAWIDHAWESPDAEYVAKKFTKQRLEPPVSFLTPETSPEPTDGRGRVDDSTTSLPAR</sequence>
<dbReference type="STRING" id="86259.A0A4Z1PI24"/>
<proteinExistence type="predicted"/>
<dbReference type="InterPro" id="IPR020471">
    <property type="entry name" value="AKR"/>
</dbReference>
<dbReference type="Pfam" id="PF00248">
    <property type="entry name" value="Aldo_ket_red"/>
    <property type="match status" value="1"/>
</dbReference>
<evidence type="ECO:0000313" key="4">
    <source>
        <dbReference type="EMBL" id="TID25166.1"/>
    </source>
</evidence>
<accession>A0A4Z1PI24</accession>